<proteinExistence type="predicted"/>
<protein>
    <submittedName>
        <fullName evidence="3">Uncharacterized protein</fullName>
    </submittedName>
</protein>
<sequence length="48" mass="5576">MNDSNNIPEILTKLIESDQAYRCTEVRYIEDIQQIHVDLARDDGDILV</sequence>
<evidence type="ECO:0000313" key="1">
    <source>
        <dbReference type="EMBL" id="CAF4973081.1"/>
    </source>
</evidence>
<dbReference type="EMBL" id="CAJOBP010100507">
    <property type="protein sequence ID" value="CAF4974860.1"/>
    <property type="molecule type" value="Genomic_DNA"/>
</dbReference>
<dbReference type="EMBL" id="CAJOBR010083635">
    <property type="protein sequence ID" value="CAF5128782.1"/>
    <property type="molecule type" value="Genomic_DNA"/>
</dbReference>
<evidence type="ECO:0000313" key="3">
    <source>
        <dbReference type="EMBL" id="CAF5106047.1"/>
    </source>
</evidence>
<gene>
    <name evidence="3" type="ORF">QYT958_LOCUS45109</name>
    <name evidence="4" type="ORF">QYT958_LOCUS46604</name>
    <name evidence="1" type="ORF">UJA718_LOCUS48873</name>
    <name evidence="2" type="ORF">UJA718_LOCUS48971</name>
</gene>
<comment type="caution">
    <text evidence="3">The sequence shown here is derived from an EMBL/GenBank/DDBJ whole genome shotgun (WGS) entry which is preliminary data.</text>
</comment>
<organism evidence="3 5">
    <name type="scientific">Rotaria socialis</name>
    <dbReference type="NCBI Taxonomy" id="392032"/>
    <lineage>
        <taxon>Eukaryota</taxon>
        <taxon>Metazoa</taxon>
        <taxon>Spiralia</taxon>
        <taxon>Gnathifera</taxon>
        <taxon>Rotifera</taxon>
        <taxon>Eurotatoria</taxon>
        <taxon>Bdelloidea</taxon>
        <taxon>Philodinida</taxon>
        <taxon>Philodinidae</taxon>
        <taxon>Rotaria</taxon>
    </lineage>
</organism>
<feature type="non-terminal residue" evidence="3">
    <location>
        <position position="1"/>
    </location>
</feature>
<keyword evidence="6" id="KW-1185">Reference proteome</keyword>
<evidence type="ECO:0000313" key="5">
    <source>
        <dbReference type="Proteomes" id="UP000663848"/>
    </source>
</evidence>
<feature type="non-terminal residue" evidence="3">
    <location>
        <position position="48"/>
    </location>
</feature>
<evidence type="ECO:0000313" key="4">
    <source>
        <dbReference type="EMBL" id="CAF5128782.1"/>
    </source>
</evidence>
<name>A0A822EKV6_9BILA</name>
<reference evidence="3" key="1">
    <citation type="submission" date="2021-02" db="EMBL/GenBank/DDBJ databases">
        <authorList>
            <person name="Nowell W R."/>
        </authorList>
    </citation>
    <scope>NUCLEOTIDE SEQUENCE</scope>
</reference>
<dbReference type="Proteomes" id="UP000663873">
    <property type="component" value="Unassembled WGS sequence"/>
</dbReference>
<dbReference type="EMBL" id="CAJOBR010073305">
    <property type="protein sequence ID" value="CAF5106047.1"/>
    <property type="molecule type" value="Genomic_DNA"/>
</dbReference>
<dbReference type="AlphaFoldDB" id="A0A822EKV6"/>
<evidence type="ECO:0000313" key="2">
    <source>
        <dbReference type="EMBL" id="CAF4974860.1"/>
    </source>
</evidence>
<dbReference type="EMBL" id="CAJOBP010099909">
    <property type="protein sequence ID" value="CAF4973081.1"/>
    <property type="molecule type" value="Genomic_DNA"/>
</dbReference>
<dbReference type="Proteomes" id="UP000663848">
    <property type="component" value="Unassembled WGS sequence"/>
</dbReference>
<accession>A0A822EKV6</accession>
<evidence type="ECO:0000313" key="6">
    <source>
        <dbReference type="Proteomes" id="UP000663873"/>
    </source>
</evidence>